<gene>
    <name evidence="2" type="ORF">D1869_07855</name>
    <name evidence="1" type="ORF">HNQ62_000159</name>
</gene>
<dbReference type="InterPro" id="IPR052541">
    <property type="entry name" value="SQRD"/>
</dbReference>
<accession>A0A650CH68</accession>
<dbReference type="PANTHER" id="PTHR43755">
    <property type="match status" value="1"/>
</dbReference>
<name>A0A650CH68_SULOH</name>
<dbReference type="RefSeq" id="WP_156014616.1">
    <property type="nucleotide sequence ID" value="NZ_CP045484.1"/>
</dbReference>
<dbReference type="OrthoDB" id="57506at2157"/>
<evidence type="ECO:0000313" key="3">
    <source>
        <dbReference type="Proteomes" id="UP000427373"/>
    </source>
</evidence>
<dbReference type="SUPFAM" id="SSF51905">
    <property type="entry name" value="FAD/NAD(P)-binding domain"/>
    <property type="match status" value="1"/>
</dbReference>
<dbReference type="AlphaFoldDB" id="A0A650CH68"/>
<evidence type="ECO:0000313" key="1">
    <source>
        <dbReference type="EMBL" id="MBB5252441.1"/>
    </source>
</evidence>
<reference evidence="1 4" key="2">
    <citation type="submission" date="2020-08" db="EMBL/GenBank/DDBJ databases">
        <title>Genomic Encyclopedia of Type Strains, Phase IV (KMG-IV): sequencing the most valuable type-strain genomes for metagenomic binning, comparative biology and taxonomic classification.</title>
        <authorList>
            <person name="Goeker M."/>
        </authorList>
    </citation>
    <scope>NUCLEOTIDE SEQUENCE [LARGE SCALE GENOMIC DNA]</scope>
    <source>
        <strain evidence="1 4">DSM 12421</strain>
    </source>
</reference>
<dbReference type="Proteomes" id="UP000427373">
    <property type="component" value="Chromosome"/>
</dbReference>
<dbReference type="Gene3D" id="3.50.50.100">
    <property type="match status" value="2"/>
</dbReference>
<dbReference type="Proteomes" id="UP000582213">
    <property type="component" value="Unassembled WGS sequence"/>
</dbReference>
<evidence type="ECO:0000313" key="4">
    <source>
        <dbReference type="Proteomes" id="UP000582213"/>
    </source>
</evidence>
<keyword evidence="3" id="KW-1185">Reference proteome</keyword>
<evidence type="ECO:0000313" key="2">
    <source>
        <dbReference type="EMBL" id="QGR17106.1"/>
    </source>
</evidence>
<proteinExistence type="predicted"/>
<dbReference type="GeneID" id="42801152"/>
<protein>
    <submittedName>
        <fullName evidence="1">NADH dehydrogenase FAD-containing subunit</fullName>
    </submittedName>
</protein>
<dbReference type="EMBL" id="CP045484">
    <property type="protein sequence ID" value="QGR17106.1"/>
    <property type="molecule type" value="Genomic_DNA"/>
</dbReference>
<dbReference type="KEGG" id="soh:D1869_07855"/>
<dbReference type="InterPro" id="IPR036188">
    <property type="entry name" value="FAD/NAD-bd_sf"/>
</dbReference>
<dbReference type="PANTHER" id="PTHR43755:SF1">
    <property type="entry name" value="FAD-DEPENDENT PYRIDINE NUCLEOTIDE-DISULPHIDE OXIDOREDUCTASE"/>
    <property type="match status" value="1"/>
</dbReference>
<dbReference type="EMBL" id="JACHFY010000001">
    <property type="protein sequence ID" value="MBB5252441.1"/>
    <property type="molecule type" value="Genomic_DNA"/>
</dbReference>
<reference evidence="2 3" key="1">
    <citation type="submission" date="2019-10" db="EMBL/GenBank/DDBJ databases">
        <title>Genome Sequences from Six Type Strain Members of the Archaeal Family Sulfolobaceae: Acidianus ambivalens, Acidianus infernus, Metallosphaera prunae, Stygiolobus azoricus, Sulfolobus metallicus, and Sulfurisphaera ohwakuensis.</title>
        <authorList>
            <person name="Counts J.A."/>
            <person name="Kelly R.M."/>
        </authorList>
    </citation>
    <scope>NUCLEOTIDE SEQUENCE [LARGE SCALE GENOMIC DNA]</scope>
    <source>
        <strain evidence="2 3">TA-1</strain>
    </source>
</reference>
<sequence length="288" mass="33619">MNSLILGAGYAGINAYHILKTNLIAEKEEFVFYTAYLRNLINNKPFSKKLTFVKREKVIDIDLKSKWVKTDKYEYSPDNLIVALGCNKNDILIKINEIKRKDKLRITSEDPSNDYLAIQLAFYFKNLGKDVKYYGNYLQYLGEKVSSTIKYYMEKYGIKETEKPEDVIPSCKPPHPFSSFLKVNEYLQYENSFVIGDLIQGYPKLGELAMRTGIYVANYILGKINSPFRPIFITIIDTGKEGIHIRSDKLWNGKIEVVKVSKMRQLMKRFIERYYLIRNGKMGFLYHL</sequence>
<organism evidence="2 3">
    <name type="scientific">Sulfurisphaera ohwakuensis</name>
    <dbReference type="NCBI Taxonomy" id="69656"/>
    <lineage>
        <taxon>Archaea</taxon>
        <taxon>Thermoproteota</taxon>
        <taxon>Thermoprotei</taxon>
        <taxon>Sulfolobales</taxon>
        <taxon>Sulfolobaceae</taxon>
        <taxon>Sulfurisphaera</taxon>
    </lineage>
</organism>